<keyword evidence="4" id="KW-1185">Reference proteome</keyword>
<reference evidence="3 4" key="1">
    <citation type="journal article" date="2010" name="PLoS Genet.">
        <title>Analysis of the Legionella longbeachae genome and transcriptome uncovers unique strategies to cause Legionnaires' disease.</title>
        <authorList>
            <person name="Cazalet C."/>
            <person name="Gomez-Valero L."/>
            <person name="Rusniok C."/>
            <person name="Lomma M."/>
            <person name="Dervins-Ravault D."/>
            <person name="Newton H."/>
            <person name="Sansom F."/>
            <person name="Jarraud S."/>
            <person name="Zidane N."/>
            <person name="Ma L."/>
            <person name="Bouchier C."/>
            <person name="Etienne J."/>
            <person name="Hartland E."/>
            <person name="Buchrieser C."/>
        </authorList>
    </citation>
    <scope>NUCLEOTIDE SEQUENCE [LARGE SCALE GENOMIC DNA]</scope>
    <source>
        <strain evidence="3 4">NSW150</strain>
    </source>
</reference>
<dbReference type="AlphaFoldDB" id="D3HTN8"/>
<feature type="region of interest" description="Disordered" evidence="2">
    <location>
        <begin position="987"/>
        <end position="1044"/>
    </location>
</feature>
<evidence type="ECO:0000256" key="1">
    <source>
        <dbReference type="SAM" id="Coils"/>
    </source>
</evidence>
<gene>
    <name evidence="3" type="ordered locus">LLO_1904</name>
</gene>
<name>D3HTN8_LEGLN</name>
<organism evidence="3 4">
    <name type="scientific">Legionella longbeachae serogroup 1 (strain NSW150)</name>
    <dbReference type="NCBI Taxonomy" id="661367"/>
    <lineage>
        <taxon>Bacteria</taxon>
        <taxon>Pseudomonadati</taxon>
        <taxon>Pseudomonadota</taxon>
        <taxon>Gammaproteobacteria</taxon>
        <taxon>Legionellales</taxon>
        <taxon>Legionellaceae</taxon>
        <taxon>Legionella</taxon>
    </lineage>
</organism>
<dbReference type="Proteomes" id="UP000001060">
    <property type="component" value="Chromosome"/>
</dbReference>
<dbReference type="OrthoDB" id="9894469at2"/>
<feature type="coiled-coil region" evidence="1">
    <location>
        <begin position="14"/>
        <end position="52"/>
    </location>
</feature>
<sequence length="1044" mass="119770">MQSKVNTDDWKFDIEKFKKDKDVVKQRIDALKETLKERKEEYLKNLTQESNIKTLVETIIEKKNQEIQSSKDDLNSNNSIRADVRKYLEKGIEQTENEKKKWEEFLEKKNKNEEELNIKIGKITEDIESLEVMRKYGNEFLDGFVTLKNVGGVNIPETEKEREEFNKKVEGKTDEELPDSDKALKNFLHATDQLRNFLKEIKAFSKTYQLDEVDGVAFWSKIHQRVAIKLAEKQGLTVLEGTIVGLFDGLNFGYPWIPAPPKGQAPHKPNPYVYMWQAFSEDLAISVEKLEEQGGRRIKGQDNVHAFLFRNMQAGAVIWTTELNNLLTKVDNGELQSVTLHYYDKVNHSDRKVYVVNDLTTAEKATVKDGYIFVKDIKTANQKSPTPGLFYKDSSGELTSLKITTPQSINTASEQQLTAANQYCQDKLNHFTVVEGEIKEIQLPKIKENNESCILIKSTKNYFNSEEAKKLLPAESTAGYILTPSQFIYVSKSGTYNTIYGPKTINEPETNNQNFVALNQHFKNQVQDIPATLNDKDLRTISGITRHRAIGHPDAHRPIRRELDDSPESNLYLLICNNHGHNFDMDTVEENENESITITKDILNKSYAQFEEARKAGLCSIEPAVEGKDWKQVLQVLTSPSFIQEKDENYAAKQDEWQKLAALRLKWQDQVKIIIDAHRKRDYIKTQLLDENVTATSSAFECLDQKIYNKCTQHVTNFCEEKYKELINGHPDLKKIISDLIKRAPDTMDLNEINALNKERVRSGDYEALYNQIRKFRTSCKIAIKSLLEKEQLIPDGIQDQKIRDIIINHALHQGWSNVIKSMEAGLMNNNGHLTQAQVGDMKVTGVGANKISAHKEARLRKWEEKAFPLFKSAIQNVQENIKEAERIFKDTIEAITYFNVSFDNMDLQAVLKHRELLNQQLHNIYENPELQTALLRLGSAQQKHLDNLFNNKRMEIVTAAAMERRYHSKSQLTRLTKHFRASELDSQDVSMSKVHAENTKIPSTAGPESVLSNAEKTAEFRNKVSSLKNEAESPELDPVVIRR</sequence>
<dbReference type="GeneID" id="40926124"/>
<dbReference type="eggNOG" id="ENOG5031EVH">
    <property type="taxonomic scope" value="Bacteria"/>
</dbReference>
<evidence type="ECO:0000256" key="2">
    <source>
        <dbReference type="SAM" id="MobiDB-lite"/>
    </source>
</evidence>
<protein>
    <submittedName>
        <fullName evidence="3">Uncharacterized protein</fullName>
    </submittedName>
</protein>
<proteinExistence type="predicted"/>
<dbReference type="HOGENOM" id="CLU_292012_0_0_6"/>
<evidence type="ECO:0000313" key="4">
    <source>
        <dbReference type="Proteomes" id="UP000001060"/>
    </source>
</evidence>
<dbReference type="KEGG" id="llo:LLO_1904"/>
<feature type="coiled-coil region" evidence="1">
    <location>
        <begin position="92"/>
        <end position="126"/>
    </location>
</feature>
<evidence type="ECO:0000313" key="3">
    <source>
        <dbReference type="EMBL" id="CBJ12285.1"/>
    </source>
</evidence>
<keyword evidence="1" id="KW-0175">Coiled coil</keyword>
<dbReference type="EMBL" id="FN650140">
    <property type="protein sequence ID" value="CBJ12285.1"/>
    <property type="molecule type" value="Genomic_DNA"/>
</dbReference>
<dbReference type="RefSeq" id="WP_003636895.1">
    <property type="nucleotide sequence ID" value="NC_013861.1"/>
</dbReference>
<accession>D3HTN8</accession>